<evidence type="ECO:0000256" key="1">
    <source>
        <dbReference type="SAM" id="SignalP"/>
    </source>
</evidence>
<proteinExistence type="predicted"/>
<feature type="chain" id="PRO_5043674357" description="S-protein homolog" evidence="1">
    <location>
        <begin position="24"/>
        <end position="153"/>
    </location>
</feature>
<sequence length="153" mass="18405">MKGFKIACTFFLLLSIFINHSKAVSFSDVFPRVGVVLANEDDQSVYYMCQKYKDVVLANNDTLHVLKPNDAFEFSIFHVAYPRRWCYMYINKDTNGFFWAYSVRKKCGRNCYFGVKNRFLYMYREDRKRWERQQLYKPLLFDINRFLLTNATT</sequence>
<evidence type="ECO:0008006" key="4">
    <source>
        <dbReference type="Google" id="ProtNLM"/>
    </source>
</evidence>
<keyword evidence="3" id="KW-1185">Reference proteome</keyword>
<evidence type="ECO:0000313" key="2">
    <source>
        <dbReference type="EMBL" id="GAA0148693.1"/>
    </source>
</evidence>
<comment type="caution">
    <text evidence="2">The sequence shown here is derived from an EMBL/GenBank/DDBJ whole genome shotgun (WGS) entry which is preliminary data.</text>
</comment>
<name>A0AAV3PC68_LITER</name>
<evidence type="ECO:0000313" key="3">
    <source>
        <dbReference type="Proteomes" id="UP001454036"/>
    </source>
</evidence>
<organism evidence="2 3">
    <name type="scientific">Lithospermum erythrorhizon</name>
    <name type="common">Purple gromwell</name>
    <name type="synonym">Lithospermum officinale var. erythrorhizon</name>
    <dbReference type="NCBI Taxonomy" id="34254"/>
    <lineage>
        <taxon>Eukaryota</taxon>
        <taxon>Viridiplantae</taxon>
        <taxon>Streptophyta</taxon>
        <taxon>Embryophyta</taxon>
        <taxon>Tracheophyta</taxon>
        <taxon>Spermatophyta</taxon>
        <taxon>Magnoliopsida</taxon>
        <taxon>eudicotyledons</taxon>
        <taxon>Gunneridae</taxon>
        <taxon>Pentapetalae</taxon>
        <taxon>asterids</taxon>
        <taxon>lamiids</taxon>
        <taxon>Boraginales</taxon>
        <taxon>Boraginaceae</taxon>
        <taxon>Boraginoideae</taxon>
        <taxon>Lithospermeae</taxon>
        <taxon>Lithospermum</taxon>
    </lineage>
</organism>
<dbReference type="EMBL" id="BAABME010001282">
    <property type="protein sequence ID" value="GAA0148693.1"/>
    <property type="molecule type" value="Genomic_DNA"/>
</dbReference>
<dbReference type="Proteomes" id="UP001454036">
    <property type="component" value="Unassembled WGS sequence"/>
</dbReference>
<reference evidence="2 3" key="1">
    <citation type="submission" date="2024-01" db="EMBL/GenBank/DDBJ databases">
        <title>The complete chloroplast genome sequence of Lithospermum erythrorhizon: insights into the phylogenetic relationship among Boraginaceae species and the maternal lineages of purple gromwells.</title>
        <authorList>
            <person name="Okada T."/>
            <person name="Watanabe K."/>
        </authorList>
    </citation>
    <scope>NUCLEOTIDE SEQUENCE [LARGE SCALE GENOMIC DNA]</scope>
</reference>
<gene>
    <name evidence="2" type="ORF">LIER_08067</name>
</gene>
<dbReference type="AlphaFoldDB" id="A0AAV3PC68"/>
<keyword evidence="1" id="KW-0732">Signal</keyword>
<accession>A0AAV3PC68</accession>
<protein>
    <recommendedName>
        <fullName evidence="4">S-protein homolog</fullName>
    </recommendedName>
</protein>
<feature type="signal peptide" evidence="1">
    <location>
        <begin position="1"/>
        <end position="23"/>
    </location>
</feature>